<dbReference type="PANTHER" id="PTHR28008">
    <property type="entry name" value="DOMAIN PROTEIN, PUTATIVE (AFU_ORTHOLOGUE AFUA_3G10980)-RELATED"/>
    <property type="match status" value="1"/>
</dbReference>
<feature type="transmembrane region" description="Helical" evidence="1">
    <location>
        <begin position="54"/>
        <end position="71"/>
    </location>
</feature>
<reference evidence="2 3" key="1">
    <citation type="submission" date="2019-05" db="EMBL/GenBank/DDBJ databases">
        <title>Draft Whole-Genome sequence of the green sulfur bacterium Chlorobaculum thiosulfatiphilum DSM 249.</title>
        <authorList>
            <person name="Meyer T.E."/>
            <person name="Kyndt J.A."/>
        </authorList>
    </citation>
    <scope>NUCLEOTIDE SEQUENCE [LARGE SCALE GENOMIC DNA]</scope>
    <source>
        <strain evidence="2 3">DSM 249</strain>
    </source>
</reference>
<dbReference type="AlphaFoldDB" id="A0A5C4S6N9"/>
<keyword evidence="3" id="KW-1185">Reference proteome</keyword>
<evidence type="ECO:0000313" key="3">
    <source>
        <dbReference type="Proteomes" id="UP000308271"/>
    </source>
</evidence>
<keyword evidence="1" id="KW-0472">Membrane</keyword>
<sequence length="136" mass="15597">MPLTPYQRKMRRYARLSITYIARISLIFAICFILYEAAIPHPIPPPRMDFGDKVLHAAAFFTLTMLTELSFPSLKLLLWKVIFLLAFGFFIEWIQSLLPWRSAAASDFLADAIGIAAFMVPMLLTRLVIRLYKGRG</sequence>
<dbReference type="OrthoDB" id="598468at2"/>
<feature type="transmembrane region" description="Helical" evidence="1">
    <location>
        <begin position="20"/>
        <end position="39"/>
    </location>
</feature>
<organism evidence="2 3">
    <name type="scientific">Chlorobaculum thiosulfatiphilum</name>
    <name type="common">Chlorobium limicola f.sp. thiosulfatophilum</name>
    <dbReference type="NCBI Taxonomy" id="115852"/>
    <lineage>
        <taxon>Bacteria</taxon>
        <taxon>Pseudomonadati</taxon>
        <taxon>Chlorobiota</taxon>
        <taxon>Chlorobiia</taxon>
        <taxon>Chlorobiales</taxon>
        <taxon>Chlorobiaceae</taxon>
        <taxon>Chlorobaculum</taxon>
    </lineage>
</organism>
<keyword evidence="1" id="KW-0812">Transmembrane</keyword>
<dbReference type="PANTHER" id="PTHR28008:SF1">
    <property type="entry name" value="DOMAIN PROTEIN, PUTATIVE (AFU_ORTHOLOGUE AFUA_3G10980)-RELATED"/>
    <property type="match status" value="1"/>
</dbReference>
<gene>
    <name evidence="2" type="ORF">FGF66_09250</name>
</gene>
<dbReference type="EMBL" id="VDCH01000021">
    <property type="protein sequence ID" value="TNJ38381.1"/>
    <property type="molecule type" value="Genomic_DNA"/>
</dbReference>
<keyword evidence="1" id="KW-1133">Transmembrane helix</keyword>
<protein>
    <submittedName>
        <fullName evidence="2">VanZ family protein</fullName>
    </submittedName>
</protein>
<proteinExistence type="predicted"/>
<dbReference type="Proteomes" id="UP000308271">
    <property type="component" value="Unassembled WGS sequence"/>
</dbReference>
<comment type="caution">
    <text evidence="2">The sequence shown here is derived from an EMBL/GenBank/DDBJ whole genome shotgun (WGS) entry which is preliminary data.</text>
</comment>
<feature type="transmembrane region" description="Helical" evidence="1">
    <location>
        <begin position="108"/>
        <end position="129"/>
    </location>
</feature>
<evidence type="ECO:0000313" key="2">
    <source>
        <dbReference type="EMBL" id="TNJ38381.1"/>
    </source>
</evidence>
<accession>A0A5C4S6N9</accession>
<feature type="transmembrane region" description="Helical" evidence="1">
    <location>
        <begin position="78"/>
        <end position="96"/>
    </location>
</feature>
<name>A0A5C4S6N9_CHLTI</name>
<evidence type="ECO:0000256" key="1">
    <source>
        <dbReference type="SAM" id="Phobius"/>
    </source>
</evidence>
<dbReference type="NCBIfam" id="NF037970">
    <property type="entry name" value="vanZ_1"/>
    <property type="match status" value="1"/>
</dbReference>